<accession>A0A3D9HA07</accession>
<keyword evidence="4" id="KW-1185">Reference proteome</keyword>
<comment type="caution">
    <text evidence="3">The sequence shown here is derived from an EMBL/GenBank/DDBJ whole genome shotgun (WGS) entry which is preliminary data.</text>
</comment>
<evidence type="ECO:0000313" key="4">
    <source>
        <dbReference type="Proteomes" id="UP000256980"/>
    </source>
</evidence>
<keyword evidence="1" id="KW-0732">Signal</keyword>
<dbReference type="Pfam" id="PF18962">
    <property type="entry name" value="Por_Secre_tail"/>
    <property type="match status" value="1"/>
</dbReference>
<evidence type="ECO:0000259" key="2">
    <source>
        <dbReference type="Pfam" id="PF18962"/>
    </source>
</evidence>
<sequence>MSLLNINGTLISSLDVSFNINLTHLTSVNTTDLTCITVLDGAAANAGTGIYVDWEKDANCSYSANCSAPLSDTEFNASEVYVGPNPIKDELLIKLNNSDTLREVNLFDISGKLVLRSNATTINTSHLETGMYLVQITTEKGSFTRKLVK</sequence>
<dbReference type="InterPro" id="IPR026444">
    <property type="entry name" value="Secre_tail"/>
</dbReference>
<evidence type="ECO:0000313" key="3">
    <source>
        <dbReference type="EMBL" id="RED46340.1"/>
    </source>
</evidence>
<organism evidence="3 4">
    <name type="scientific">Winogradskyella eximia</name>
    <dbReference type="NCBI Taxonomy" id="262006"/>
    <lineage>
        <taxon>Bacteria</taxon>
        <taxon>Pseudomonadati</taxon>
        <taxon>Bacteroidota</taxon>
        <taxon>Flavobacteriia</taxon>
        <taxon>Flavobacteriales</taxon>
        <taxon>Flavobacteriaceae</taxon>
        <taxon>Winogradskyella</taxon>
    </lineage>
</organism>
<dbReference type="Proteomes" id="UP000256980">
    <property type="component" value="Unassembled WGS sequence"/>
</dbReference>
<dbReference type="EMBL" id="QRDV01000001">
    <property type="protein sequence ID" value="RED46340.1"/>
    <property type="molecule type" value="Genomic_DNA"/>
</dbReference>
<feature type="domain" description="Secretion system C-terminal sorting" evidence="2">
    <location>
        <begin position="84"/>
        <end position="148"/>
    </location>
</feature>
<protein>
    <submittedName>
        <fullName evidence="3">Putative secreted protein (Por secretion system target)</fullName>
    </submittedName>
</protein>
<proteinExistence type="predicted"/>
<evidence type="ECO:0000256" key="1">
    <source>
        <dbReference type="ARBA" id="ARBA00022729"/>
    </source>
</evidence>
<gene>
    <name evidence="3" type="ORF">DFQ10_101109</name>
</gene>
<dbReference type="NCBIfam" id="TIGR04183">
    <property type="entry name" value="Por_Secre_tail"/>
    <property type="match status" value="1"/>
</dbReference>
<dbReference type="AlphaFoldDB" id="A0A3D9HA07"/>
<name>A0A3D9HA07_9FLAO</name>
<reference evidence="3 4" key="1">
    <citation type="submission" date="2018-07" db="EMBL/GenBank/DDBJ databases">
        <title>Genomic Encyclopedia of Type Strains, Phase III (KMG-III): the genomes of soil and plant-associated and newly described type strains.</title>
        <authorList>
            <person name="Whitman W."/>
        </authorList>
    </citation>
    <scope>NUCLEOTIDE SEQUENCE [LARGE SCALE GENOMIC DNA]</scope>
    <source>
        <strain evidence="3 4">CECT 7946</strain>
    </source>
</reference>